<evidence type="ECO:0000313" key="3">
    <source>
        <dbReference type="Proteomes" id="UP001460270"/>
    </source>
</evidence>
<proteinExistence type="predicted"/>
<keyword evidence="3" id="KW-1185">Reference proteome</keyword>
<evidence type="ECO:0000313" key="2">
    <source>
        <dbReference type="EMBL" id="KAK7934413.1"/>
    </source>
</evidence>
<keyword evidence="1" id="KW-1133">Transmembrane helix</keyword>
<organism evidence="2 3">
    <name type="scientific">Mugilogobius chulae</name>
    <name type="common">yellowstripe goby</name>
    <dbReference type="NCBI Taxonomy" id="88201"/>
    <lineage>
        <taxon>Eukaryota</taxon>
        <taxon>Metazoa</taxon>
        <taxon>Chordata</taxon>
        <taxon>Craniata</taxon>
        <taxon>Vertebrata</taxon>
        <taxon>Euteleostomi</taxon>
        <taxon>Actinopterygii</taxon>
        <taxon>Neopterygii</taxon>
        <taxon>Teleostei</taxon>
        <taxon>Neoteleostei</taxon>
        <taxon>Acanthomorphata</taxon>
        <taxon>Gobiaria</taxon>
        <taxon>Gobiiformes</taxon>
        <taxon>Gobioidei</taxon>
        <taxon>Gobiidae</taxon>
        <taxon>Gobionellinae</taxon>
        <taxon>Mugilogobius</taxon>
    </lineage>
</organism>
<dbReference type="EMBL" id="JBBPFD010000003">
    <property type="protein sequence ID" value="KAK7934413.1"/>
    <property type="molecule type" value="Genomic_DNA"/>
</dbReference>
<feature type="transmembrane region" description="Helical" evidence="1">
    <location>
        <begin position="28"/>
        <end position="49"/>
    </location>
</feature>
<keyword evidence="1" id="KW-0472">Membrane</keyword>
<keyword evidence="1" id="KW-0812">Transmembrane</keyword>
<evidence type="ECO:0000256" key="1">
    <source>
        <dbReference type="SAM" id="Phobius"/>
    </source>
</evidence>
<name>A0AAW0PUG6_9GOBI</name>
<dbReference type="AlphaFoldDB" id="A0AAW0PUG6"/>
<sequence length="71" mass="8052">MLIPLRRGFEPGYPVCQPYALPTELSSLVAAGLFIMLLLGLYGVLWKCMDAKVSQRKKSKSRVRVRRIESI</sequence>
<dbReference type="Proteomes" id="UP001460270">
    <property type="component" value="Unassembled WGS sequence"/>
</dbReference>
<reference evidence="3" key="1">
    <citation type="submission" date="2024-04" db="EMBL/GenBank/DDBJ databases">
        <title>Salinicola lusitanus LLJ914,a marine bacterium isolated from the Okinawa Trough.</title>
        <authorList>
            <person name="Li J."/>
        </authorList>
    </citation>
    <scope>NUCLEOTIDE SEQUENCE [LARGE SCALE GENOMIC DNA]</scope>
</reference>
<protein>
    <submittedName>
        <fullName evidence="2">Uncharacterized protein</fullName>
    </submittedName>
</protein>
<accession>A0AAW0PUG6</accession>
<comment type="caution">
    <text evidence="2">The sequence shown here is derived from an EMBL/GenBank/DDBJ whole genome shotgun (WGS) entry which is preliminary data.</text>
</comment>
<gene>
    <name evidence="2" type="ORF">WMY93_005309</name>
</gene>